<dbReference type="SUPFAM" id="SSF89796">
    <property type="entry name" value="CoA-transferase family III (CaiB/BaiF)"/>
    <property type="match status" value="1"/>
</dbReference>
<dbReference type="EMBL" id="JACORU010000002">
    <property type="protein sequence ID" value="MBC5764289.1"/>
    <property type="molecule type" value="Genomic_DNA"/>
</dbReference>
<dbReference type="Pfam" id="PF02515">
    <property type="entry name" value="CoA_transf_3"/>
    <property type="match status" value="1"/>
</dbReference>
<dbReference type="GO" id="GO:0016740">
    <property type="term" value="F:transferase activity"/>
    <property type="evidence" value="ECO:0007669"/>
    <property type="project" value="UniProtKB-KW"/>
</dbReference>
<sequence length="298" mass="31990">MSTNFRPLERIRIVSLALNLPGPAALMRCRRMGATCIKIEPPAGDPMGWYNKVAYAEMHEGVKVVQADLKTGEGQRAVHAELAKADVLLTSFRPSALAKLGLDWNSLHSRYPVLSQVAIVGAPGERAEEPGHDLTYLADNGLVPGMELPATLYADMGGSLMASEAVLQAAVRRLEPYGGSGDPHPQGVYIEVALSEAAGYLATPRRWGLTQPTGSVGGAHAGYRVYKCKDGRAAVAALEPHFAAGLCAAAGVEMKDARQTMFEPSTHEAIKAFFAANTCDELDRLARERDLPIHTMRD</sequence>
<evidence type="ECO:0000313" key="2">
    <source>
        <dbReference type="Proteomes" id="UP000596827"/>
    </source>
</evidence>
<dbReference type="PANTHER" id="PTHR48228">
    <property type="entry name" value="SUCCINYL-COA--D-CITRAMALATE COA-TRANSFERASE"/>
    <property type="match status" value="1"/>
</dbReference>
<dbReference type="PANTHER" id="PTHR48228:SF5">
    <property type="entry name" value="ALPHA-METHYLACYL-COA RACEMASE"/>
    <property type="match status" value="1"/>
</dbReference>
<keyword evidence="1" id="KW-0808">Transferase</keyword>
<keyword evidence="2" id="KW-1185">Reference proteome</keyword>
<reference evidence="1" key="1">
    <citation type="submission" date="2020-08" db="EMBL/GenBank/DDBJ databases">
        <title>Ramlibacter sp. GTP1 16S ribosomal RNA gene genome sequencing and assembly.</title>
        <authorList>
            <person name="Kang M."/>
        </authorList>
    </citation>
    <scope>NUCLEOTIDE SEQUENCE</scope>
    <source>
        <strain evidence="1">GTP1</strain>
    </source>
</reference>
<dbReference type="InterPro" id="IPR044855">
    <property type="entry name" value="CoA-Trfase_III_dom3_sf"/>
</dbReference>
<dbReference type="Proteomes" id="UP000596827">
    <property type="component" value="Unassembled WGS sequence"/>
</dbReference>
<dbReference type="RefSeq" id="WP_187080767.1">
    <property type="nucleotide sequence ID" value="NZ_JACORU010000002.1"/>
</dbReference>
<gene>
    <name evidence="1" type="ORF">H8R02_07505</name>
</gene>
<evidence type="ECO:0000313" key="1">
    <source>
        <dbReference type="EMBL" id="MBC5764289.1"/>
    </source>
</evidence>
<dbReference type="InterPro" id="IPR003673">
    <property type="entry name" value="CoA-Trfase_fam_III"/>
</dbReference>
<comment type="caution">
    <text evidence="1">The sequence shown here is derived from an EMBL/GenBank/DDBJ whole genome shotgun (WGS) entry which is preliminary data.</text>
</comment>
<accession>A0A923M7M4</accession>
<dbReference type="InterPro" id="IPR050509">
    <property type="entry name" value="CoA-transferase_III"/>
</dbReference>
<dbReference type="AlphaFoldDB" id="A0A923M7M4"/>
<dbReference type="Gene3D" id="3.40.50.10540">
    <property type="entry name" value="Crotonobetainyl-coa:carnitine coa-transferase, domain 1"/>
    <property type="match status" value="1"/>
</dbReference>
<dbReference type="InterPro" id="IPR023606">
    <property type="entry name" value="CoA-Trfase_III_dom_1_sf"/>
</dbReference>
<name>A0A923M7M4_9BURK</name>
<protein>
    <submittedName>
        <fullName evidence="1">CoA transferase</fullName>
    </submittedName>
</protein>
<organism evidence="1 2">
    <name type="scientific">Ramlibacter albus</name>
    <dbReference type="NCBI Taxonomy" id="2079448"/>
    <lineage>
        <taxon>Bacteria</taxon>
        <taxon>Pseudomonadati</taxon>
        <taxon>Pseudomonadota</taxon>
        <taxon>Betaproteobacteria</taxon>
        <taxon>Burkholderiales</taxon>
        <taxon>Comamonadaceae</taxon>
        <taxon>Ramlibacter</taxon>
    </lineage>
</organism>
<dbReference type="Gene3D" id="3.30.1540.10">
    <property type="entry name" value="formyl-coa transferase, domain 3"/>
    <property type="match status" value="1"/>
</dbReference>
<proteinExistence type="predicted"/>